<dbReference type="Proteomes" id="UP000217289">
    <property type="component" value="Chromosome"/>
</dbReference>
<sequence length="309" mass="33926">MLDIPEPVRLKALAEGPAGEAWLARLAGVVTDLTAEWELSLGRTLTGGTAAFVAEVTRADGREAVLKVARPGQASAASELQVLLAARGRGYVEVLRHDQARGAMLLERLGSPMAELGWSVDTQLEFLCATLQEAWAPLHEGSSFMNGAEKARSLAEFIETTWHELEHPCPERTVEVALRYAEERHRSFDPTRAVLSHGDAHPWNTLRVPGAGPERFKFVDPEGLFIERAYDLGILMREWTPELLLGDPRELGDRRCRRLAELTGIDPGPIWQWGLIERVSTGLVCLKVGLEGGRDLLAVADAWADGASR</sequence>
<proteinExistence type="predicted"/>
<dbReference type="SUPFAM" id="SSF56112">
    <property type="entry name" value="Protein kinase-like (PK-like)"/>
    <property type="match status" value="1"/>
</dbReference>
<reference evidence="1 2" key="1">
    <citation type="submission" date="2017-06" db="EMBL/GenBank/DDBJ databases">
        <authorList>
            <person name="Kim H.J."/>
            <person name="Triplett B.A."/>
        </authorList>
    </citation>
    <scope>NUCLEOTIDE SEQUENCE [LARGE SCALE GENOMIC DNA]</scope>
    <source>
        <strain evidence="1 2">DSM 14713</strain>
    </source>
</reference>
<dbReference type="KEGG" id="mbd:MEBOL_000459"/>
<protein>
    <recommendedName>
        <fullName evidence="3">Streptomycin 6-kinase</fullName>
    </recommendedName>
</protein>
<evidence type="ECO:0000313" key="2">
    <source>
        <dbReference type="Proteomes" id="UP000217289"/>
    </source>
</evidence>
<accession>A0A286NV93</accession>
<dbReference type="GO" id="GO:0019748">
    <property type="term" value="P:secondary metabolic process"/>
    <property type="evidence" value="ECO:0007669"/>
    <property type="project" value="InterPro"/>
</dbReference>
<dbReference type="InterPro" id="IPR011009">
    <property type="entry name" value="Kinase-like_dom_sf"/>
</dbReference>
<dbReference type="GO" id="GO:0016773">
    <property type="term" value="F:phosphotransferase activity, alcohol group as acceptor"/>
    <property type="evidence" value="ECO:0007669"/>
    <property type="project" value="InterPro"/>
</dbReference>
<keyword evidence="2" id="KW-1185">Reference proteome</keyword>
<dbReference type="Gene3D" id="3.90.1200.10">
    <property type="match status" value="1"/>
</dbReference>
<evidence type="ECO:0008006" key="3">
    <source>
        <dbReference type="Google" id="ProtNLM"/>
    </source>
</evidence>
<dbReference type="EMBL" id="CP022163">
    <property type="protein sequence ID" value="ATB27024.1"/>
    <property type="molecule type" value="Genomic_DNA"/>
</dbReference>
<name>A0A286NV93_9BACT</name>
<dbReference type="Pfam" id="PF04655">
    <property type="entry name" value="APH_6_hur"/>
    <property type="match status" value="1"/>
</dbReference>
<organism evidence="1 2">
    <name type="scientific">Melittangium boletus DSM 14713</name>
    <dbReference type="NCBI Taxonomy" id="1294270"/>
    <lineage>
        <taxon>Bacteria</taxon>
        <taxon>Pseudomonadati</taxon>
        <taxon>Myxococcota</taxon>
        <taxon>Myxococcia</taxon>
        <taxon>Myxococcales</taxon>
        <taxon>Cystobacterineae</taxon>
        <taxon>Archangiaceae</taxon>
        <taxon>Melittangium</taxon>
    </lineage>
</organism>
<evidence type="ECO:0000313" key="1">
    <source>
        <dbReference type="EMBL" id="ATB27024.1"/>
    </source>
</evidence>
<dbReference type="OrthoDB" id="3638028at2"/>
<dbReference type="InterPro" id="IPR006748">
    <property type="entry name" value="NH2Glyco/OHUrea_AB-resist_kin"/>
</dbReference>
<dbReference type="AlphaFoldDB" id="A0A286NV93"/>
<gene>
    <name evidence="1" type="ORF">MEBOL_000459</name>
</gene>